<dbReference type="FunFam" id="3.30.160.60:FF:002426">
    <property type="entry name" value="Unplaced genomic scaffold supercont1.20, whole genome shotgun sequence"/>
    <property type="match status" value="1"/>
</dbReference>
<gene>
    <name evidence="12" type="ORF">EHS24_000744</name>
</gene>
<dbReference type="GO" id="GO:0003676">
    <property type="term" value="F:nucleic acid binding"/>
    <property type="evidence" value="ECO:0007669"/>
    <property type="project" value="InterPro"/>
</dbReference>
<dbReference type="InterPro" id="IPR040025">
    <property type="entry name" value="Znf622/Rei1/Reh1"/>
</dbReference>
<proteinExistence type="inferred from homology"/>
<dbReference type="PANTHER" id="PTHR13182:SF8">
    <property type="entry name" value="CYTOPLASMIC 60S SUBUNIT BIOGENESIS FACTOR ZNF622"/>
    <property type="match status" value="1"/>
</dbReference>
<evidence type="ECO:0000256" key="10">
    <source>
        <dbReference type="SAM" id="MobiDB-lite"/>
    </source>
</evidence>
<name>A0A427YAS6_9TREE</name>
<evidence type="ECO:0000256" key="7">
    <source>
        <dbReference type="ARBA" id="ARBA00022833"/>
    </source>
</evidence>
<keyword evidence="3" id="KW-0690">Ribosome biogenesis</keyword>
<dbReference type="Pfam" id="PF12756">
    <property type="entry name" value="zf-C2H2_2"/>
    <property type="match status" value="1"/>
</dbReference>
<evidence type="ECO:0000256" key="6">
    <source>
        <dbReference type="ARBA" id="ARBA00022771"/>
    </source>
</evidence>
<dbReference type="EMBL" id="RSCE01000001">
    <property type="protein sequence ID" value="RSH88213.1"/>
    <property type="molecule type" value="Genomic_DNA"/>
</dbReference>
<dbReference type="STRING" id="105984.A0A427YAS6"/>
<keyword evidence="6 9" id="KW-0863">Zinc-finger</keyword>
<dbReference type="InterPro" id="IPR041661">
    <property type="entry name" value="ZN622/Rei1/Reh1_Znf-C2H2"/>
</dbReference>
<keyword evidence="5" id="KW-0677">Repeat</keyword>
<dbReference type="SMART" id="SM00451">
    <property type="entry name" value="ZnF_U1"/>
    <property type="match status" value="2"/>
</dbReference>
<dbReference type="GO" id="GO:0005737">
    <property type="term" value="C:cytoplasm"/>
    <property type="evidence" value="ECO:0007669"/>
    <property type="project" value="UniProtKB-SubCell"/>
</dbReference>
<sequence>MFTCISCRIAFETAEEQRSHFGTDWHRYNMKRRVANLPPIAAVAFNEKVIERREQNAVRPDPKDMACSACKKEFSTENAYRSHVQSKKHRDREAAVARAPVASTPAPEDQVATSSRTVTGEPAPEVERDGASEDEDEENDDDYEDEEQDIENAIAASRRRVGLDDCLFCTHKSADIATSIAHMSTVHSFFIPDQDLLLDMPGLIAYLGEKVAVGNLCLYCPNGGKEFGSLEAVRKHMIDKSHCKLAYETDEDRVEVADFYDFGGAEGSDWEDMDEGSDYDAESTVPSLASDGLSLVLPSGRVLGHRSLKVYYSQRLRASAPGDNDPVQSKVALVRQRLADPTSALVPVAGGHGAFGRGLEVMKARNAGEAVWAQKQGRAFKDQRTREAFKTKVGFRNNNQKHFRDPLLQ</sequence>
<reference evidence="12 13" key="1">
    <citation type="submission" date="2018-11" db="EMBL/GenBank/DDBJ databases">
        <title>Genome sequence of Apiotrichum porosum DSM 27194.</title>
        <authorList>
            <person name="Aliyu H."/>
            <person name="Gorte O."/>
            <person name="Ochsenreither K."/>
        </authorList>
    </citation>
    <scope>NUCLEOTIDE SEQUENCE [LARGE SCALE GENOMIC DNA]</scope>
    <source>
        <strain evidence="12 13">DSM 27194</strain>
    </source>
</reference>
<dbReference type="SMART" id="SM00355">
    <property type="entry name" value="ZnF_C2H2"/>
    <property type="match status" value="3"/>
</dbReference>
<keyword evidence="7" id="KW-0862">Zinc</keyword>
<evidence type="ECO:0000256" key="9">
    <source>
        <dbReference type="PROSITE-ProRule" id="PRU00042"/>
    </source>
</evidence>
<dbReference type="AlphaFoldDB" id="A0A427YAS6"/>
<keyword evidence="2" id="KW-0963">Cytoplasm</keyword>
<evidence type="ECO:0000259" key="11">
    <source>
        <dbReference type="PROSITE" id="PS50157"/>
    </source>
</evidence>
<evidence type="ECO:0000256" key="8">
    <source>
        <dbReference type="ARBA" id="ARBA00034126"/>
    </source>
</evidence>
<dbReference type="GO" id="GO:0042273">
    <property type="term" value="P:ribosomal large subunit biogenesis"/>
    <property type="evidence" value="ECO:0007669"/>
    <property type="project" value="UniProtKB-ARBA"/>
</dbReference>
<comment type="subcellular location">
    <subcellularLocation>
        <location evidence="1">Cytoplasm</location>
    </subcellularLocation>
</comment>
<accession>A0A427YAS6</accession>
<dbReference type="RefSeq" id="XP_028480421.1">
    <property type="nucleotide sequence ID" value="XM_028616564.1"/>
</dbReference>
<dbReference type="PROSITE" id="PS00028">
    <property type="entry name" value="ZINC_FINGER_C2H2_1"/>
    <property type="match status" value="1"/>
</dbReference>
<protein>
    <recommendedName>
        <fullName evidence="11">C2H2-type domain-containing protein</fullName>
    </recommendedName>
</protein>
<dbReference type="Pfam" id="PF12171">
    <property type="entry name" value="zf-C2H2_jaz"/>
    <property type="match status" value="1"/>
</dbReference>
<dbReference type="InterPro" id="IPR003604">
    <property type="entry name" value="Matrin/U1-like-C_Znf_C2H2"/>
</dbReference>
<dbReference type="PROSITE" id="PS50157">
    <property type="entry name" value="ZINC_FINGER_C2H2_2"/>
    <property type="match status" value="1"/>
</dbReference>
<feature type="compositionally biased region" description="Acidic residues" evidence="10">
    <location>
        <begin position="132"/>
        <end position="146"/>
    </location>
</feature>
<comment type="similarity">
    <text evidence="8">Belongs to the REI1 family.</text>
</comment>
<evidence type="ECO:0000256" key="4">
    <source>
        <dbReference type="ARBA" id="ARBA00022723"/>
    </source>
</evidence>
<dbReference type="Gene3D" id="3.30.160.60">
    <property type="entry name" value="Classic Zinc Finger"/>
    <property type="match status" value="1"/>
</dbReference>
<evidence type="ECO:0000256" key="2">
    <source>
        <dbReference type="ARBA" id="ARBA00022490"/>
    </source>
</evidence>
<dbReference type="OrthoDB" id="19329at2759"/>
<evidence type="ECO:0000256" key="3">
    <source>
        <dbReference type="ARBA" id="ARBA00022517"/>
    </source>
</evidence>
<feature type="domain" description="C2H2-type" evidence="11">
    <location>
        <begin position="65"/>
        <end position="94"/>
    </location>
</feature>
<dbReference type="InterPro" id="IPR022755">
    <property type="entry name" value="Znf_C2H2_jaz"/>
</dbReference>
<comment type="caution">
    <text evidence="12">The sequence shown here is derived from an EMBL/GenBank/DDBJ whole genome shotgun (WGS) entry which is preliminary data.</text>
</comment>
<evidence type="ECO:0000256" key="1">
    <source>
        <dbReference type="ARBA" id="ARBA00004496"/>
    </source>
</evidence>
<dbReference type="InterPro" id="IPR036236">
    <property type="entry name" value="Znf_C2H2_sf"/>
</dbReference>
<evidence type="ECO:0000256" key="5">
    <source>
        <dbReference type="ARBA" id="ARBA00022737"/>
    </source>
</evidence>
<dbReference type="Proteomes" id="UP000279236">
    <property type="component" value="Unassembled WGS sequence"/>
</dbReference>
<keyword evidence="13" id="KW-1185">Reference proteome</keyword>
<organism evidence="12 13">
    <name type="scientific">Apiotrichum porosum</name>
    <dbReference type="NCBI Taxonomy" id="105984"/>
    <lineage>
        <taxon>Eukaryota</taxon>
        <taxon>Fungi</taxon>
        <taxon>Dikarya</taxon>
        <taxon>Basidiomycota</taxon>
        <taxon>Agaricomycotina</taxon>
        <taxon>Tremellomycetes</taxon>
        <taxon>Trichosporonales</taxon>
        <taxon>Trichosporonaceae</taxon>
        <taxon>Apiotrichum</taxon>
    </lineage>
</organism>
<dbReference type="InterPro" id="IPR013087">
    <property type="entry name" value="Znf_C2H2_type"/>
</dbReference>
<feature type="region of interest" description="Disordered" evidence="10">
    <location>
        <begin position="81"/>
        <end position="146"/>
    </location>
</feature>
<dbReference type="GeneID" id="39585287"/>
<evidence type="ECO:0000313" key="12">
    <source>
        <dbReference type="EMBL" id="RSH88213.1"/>
    </source>
</evidence>
<dbReference type="GO" id="GO:0008270">
    <property type="term" value="F:zinc ion binding"/>
    <property type="evidence" value="ECO:0007669"/>
    <property type="project" value="UniProtKB-KW"/>
</dbReference>
<keyword evidence="4" id="KW-0479">Metal-binding</keyword>
<dbReference type="GO" id="GO:0030687">
    <property type="term" value="C:preribosome, large subunit precursor"/>
    <property type="evidence" value="ECO:0007669"/>
    <property type="project" value="TreeGrafter"/>
</dbReference>
<dbReference type="SUPFAM" id="SSF57667">
    <property type="entry name" value="beta-beta-alpha zinc fingers"/>
    <property type="match status" value="2"/>
</dbReference>
<evidence type="ECO:0000313" key="13">
    <source>
        <dbReference type="Proteomes" id="UP000279236"/>
    </source>
</evidence>
<dbReference type="PANTHER" id="PTHR13182">
    <property type="entry name" value="ZINC FINGER PROTEIN 622"/>
    <property type="match status" value="1"/>
</dbReference>